<dbReference type="GO" id="GO:0046872">
    <property type="term" value="F:metal ion binding"/>
    <property type="evidence" value="ECO:0007669"/>
    <property type="project" value="UniProtKB-UniRule"/>
</dbReference>
<keyword evidence="7 11" id="KW-0479">Metal-binding</keyword>
<proteinExistence type="inferred from homology"/>
<dbReference type="STRING" id="49186.SAMN05421647_101134"/>
<dbReference type="SMART" id="SM00852">
    <property type="entry name" value="MoCF_biosynth"/>
    <property type="match status" value="1"/>
</dbReference>
<comment type="similarity">
    <text evidence="4 11">Belongs to the MoeA family.</text>
</comment>
<sequence>MTASKDPCSQPGLIPLQQAREHLLEQVSCRLESELCDLLNANNRILASDHIAAVNVPPTDNSAMDGYALRTADTAADAPTEMPVSQRIPAGQAPAPLQPGTAARIFTGASIPPGADAVVMQEQVELKGDNVELPAGIKPGQNIRACGQDITQGEALLSAGVRLDPRSIGVLASVGAESVNVYRPLRVGVMSTGDELVEPGTPLQPGQIYNSNRFLLLTLIRQLGMEPVDLGTIPDEPAATHAALKQASETADVILTTGGVSVGEEDHVKNAIDALGHLDMWRLNLKPGKPFAAGQVQSTPLYGLPGNPGAVVVTFALLVRSCLMKAQGAAEYEVKTRKVRAGFDRTRTNSREEYLRVSVGDNGDVLLSENQSSGVLSAFMRTDGLLRVPSNTAISQGDLMEFIDFKDVIY</sequence>
<dbReference type="UniPathway" id="UPA00344"/>
<dbReference type="Gene3D" id="2.170.190.11">
    <property type="entry name" value="Molybdopterin biosynthesis moea protein, domain 3"/>
    <property type="match status" value="1"/>
</dbReference>
<keyword evidence="9 11" id="KW-0501">Molybdenum cofactor biosynthesis</keyword>
<dbReference type="InterPro" id="IPR001453">
    <property type="entry name" value="MoaB/Mog_dom"/>
</dbReference>
<evidence type="ECO:0000256" key="9">
    <source>
        <dbReference type="ARBA" id="ARBA00023150"/>
    </source>
</evidence>
<dbReference type="InterPro" id="IPR005110">
    <property type="entry name" value="MoeA_linker/N"/>
</dbReference>
<dbReference type="InterPro" id="IPR036688">
    <property type="entry name" value="MoeA_C_domain_IV_sf"/>
</dbReference>
<dbReference type="SUPFAM" id="SSF53218">
    <property type="entry name" value="Molybdenum cofactor biosynthesis proteins"/>
    <property type="match status" value="1"/>
</dbReference>
<dbReference type="GO" id="GO:0061599">
    <property type="term" value="F:molybdopterin molybdotransferase activity"/>
    <property type="evidence" value="ECO:0007669"/>
    <property type="project" value="UniProtKB-UniRule"/>
</dbReference>
<evidence type="ECO:0000256" key="6">
    <source>
        <dbReference type="ARBA" id="ARBA00022679"/>
    </source>
</evidence>
<organism evidence="13 14">
    <name type="scientific">Marinobacterium stanieri</name>
    <dbReference type="NCBI Taxonomy" id="49186"/>
    <lineage>
        <taxon>Bacteria</taxon>
        <taxon>Pseudomonadati</taxon>
        <taxon>Pseudomonadota</taxon>
        <taxon>Gammaproteobacteria</taxon>
        <taxon>Oceanospirillales</taxon>
        <taxon>Oceanospirillaceae</taxon>
        <taxon>Marinobacterium</taxon>
    </lineage>
</organism>
<evidence type="ECO:0000256" key="1">
    <source>
        <dbReference type="ARBA" id="ARBA00001946"/>
    </source>
</evidence>
<dbReference type="EC" id="2.10.1.1" evidence="11"/>
<dbReference type="NCBIfam" id="NF045515">
    <property type="entry name" value="Glp_gephyrin"/>
    <property type="match status" value="1"/>
</dbReference>
<evidence type="ECO:0000256" key="11">
    <source>
        <dbReference type="RuleBase" id="RU365090"/>
    </source>
</evidence>
<dbReference type="InterPro" id="IPR038987">
    <property type="entry name" value="MoeA-like"/>
</dbReference>
<comment type="function">
    <text evidence="2 11">Catalyzes the insertion of molybdate into adenylated molybdopterin with the concomitant release of AMP.</text>
</comment>
<feature type="domain" description="MoaB/Mog" evidence="12">
    <location>
        <begin position="188"/>
        <end position="325"/>
    </location>
</feature>
<dbReference type="RefSeq" id="WP_076460051.1">
    <property type="nucleotide sequence ID" value="NZ_FTMN01000001.1"/>
</dbReference>
<accession>A0A1N6N8Y4</accession>
<dbReference type="NCBIfam" id="TIGR00177">
    <property type="entry name" value="molyb_syn"/>
    <property type="match status" value="1"/>
</dbReference>
<evidence type="ECO:0000256" key="8">
    <source>
        <dbReference type="ARBA" id="ARBA00022842"/>
    </source>
</evidence>
<dbReference type="InterPro" id="IPR036135">
    <property type="entry name" value="MoeA_linker/N_sf"/>
</dbReference>
<dbReference type="Gene3D" id="3.90.105.10">
    <property type="entry name" value="Molybdopterin biosynthesis moea protein, domain 2"/>
    <property type="match status" value="1"/>
</dbReference>
<gene>
    <name evidence="13" type="ORF">SAMN05421647_101134</name>
</gene>
<dbReference type="eggNOG" id="COG0303">
    <property type="taxonomic scope" value="Bacteria"/>
</dbReference>
<dbReference type="GO" id="GO:0005829">
    <property type="term" value="C:cytosol"/>
    <property type="evidence" value="ECO:0007669"/>
    <property type="project" value="TreeGrafter"/>
</dbReference>
<protein>
    <recommendedName>
        <fullName evidence="11">Molybdopterin molybdenumtransferase</fullName>
        <ecNumber evidence="11">2.10.1.1</ecNumber>
    </recommendedName>
</protein>
<evidence type="ECO:0000259" key="12">
    <source>
        <dbReference type="SMART" id="SM00852"/>
    </source>
</evidence>
<name>A0A1N6N8Y4_9GAMM</name>
<keyword evidence="8 11" id="KW-0460">Magnesium</keyword>
<dbReference type="Pfam" id="PF00994">
    <property type="entry name" value="MoCF_biosynth"/>
    <property type="match status" value="1"/>
</dbReference>
<evidence type="ECO:0000256" key="4">
    <source>
        <dbReference type="ARBA" id="ARBA00010763"/>
    </source>
</evidence>
<keyword evidence="14" id="KW-1185">Reference proteome</keyword>
<dbReference type="EMBL" id="FTMN01000001">
    <property type="protein sequence ID" value="SIP88467.1"/>
    <property type="molecule type" value="Genomic_DNA"/>
</dbReference>
<dbReference type="SUPFAM" id="SSF63882">
    <property type="entry name" value="MoeA N-terminal region -like"/>
    <property type="match status" value="1"/>
</dbReference>
<dbReference type="Proteomes" id="UP000186895">
    <property type="component" value="Unassembled WGS sequence"/>
</dbReference>
<comment type="cofactor">
    <cofactor evidence="1 11">
        <name>Mg(2+)</name>
        <dbReference type="ChEBI" id="CHEBI:18420"/>
    </cofactor>
</comment>
<comment type="catalytic activity">
    <reaction evidence="10">
        <text>adenylyl-molybdopterin + molybdate = Mo-molybdopterin + AMP + H(+)</text>
        <dbReference type="Rhea" id="RHEA:35047"/>
        <dbReference type="ChEBI" id="CHEBI:15378"/>
        <dbReference type="ChEBI" id="CHEBI:36264"/>
        <dbReference type="ChEBI" id="CHEBI:62727"/>
        <dbReference type="ChEBI" id="CHEBI:71302"/>
        <dbReference type="ChEBI" id="CHEBI:456215"/>
        <dbReference type="EC" id="2.10.1.1"/>
    </reaction>
</comment>
<dbReference type="Pfam" id="PF03453">
    <property type="entry name" value="MoeA_N"/>
    <property type="match status" value="1"/>
</dbReference>
<dbReference type="FunFam" id="3.40.980.10:FF:000004">
    <property type="entry name" value="Molybdopterin molybdenumtransferase"/>
    <property type="match status" value="1"/>
</dbReference>
<dbReference type="PANTHER" id="PTHR10192:SF5">
    <property type="entry name" value="GEPHYRIN"/>
    <property type="match status" value="1"/>
</dbReference>
<dbReference type="Pfam" id="PF03454">
    <property type="entry name" value="MoeA_C"/>
    <property type="match status" value="1"/>
</dbReference>
<reference evidence="13 14" key="1">
    <citation type="submission" date="2017-01" db="EMBL/GenBank/DDBJ databases">
        <authorList>
            <person name="Mah S.A."/>
            <person name="Swanson W.J."/>
            <person name="Moy G.W."/>
            <person name="Vacquier V.D."/>
        </authorList>
    </citation>
    <scope>NUCLEOTIDE SEQUENCE [LARGE SCALE GENOMIC DNA]</scope>
    <source>
        <strain evidence="13 14">DSM 7027</strain>
    </source>
</reference>
<dbReference type="SUPFAM" id="SSF63867">
    <property type="entry name" value="MoeA C-terminal domain-like"/>
    <property type="match status" value="1"/>
</dbReference>
<keyword evidence="6 11" id="KW-0808">Transferase</keyword>
<dbReference type="GO" id="GO:0006777">
    <property type="term" value="P:Mo-molybdopterin cofactor biosynthetic process"/>
    <property type="evidence" value="ECO:0007669"/>
    <property type="project" value="UniProtKB-UniRule"/>
</dbReference>
<evidence type="ECO:0000256" key="5">
    <source>
        <dbReference type="ARBA" id="ARBA00022505"/>
    </source>
</evidence>
<evidence type="ECO:0000313" key="13">
    <source>
        <dbReference type="EMBL" id="SIP88467.1"/>
    </source>
</evidence>
<dbReference type="CDD" id="cd00887">
    <property type="entry name" value="MoeA"/>
    <property type="match status" value="1"/>
</dbReference>
<evidence type="ECO:0000256" key="10">
    <source>
        <dbReference type="ARBA" id="ARBA00047317"/>
    </source>
</evidence>
<dbReference type="InterPro" id="IPR005111">
    <property type="entry name" value="MoeA_C_domain_IV"/>
</dbReference>
<dbReference type="Gene3D" id="3.40.980.10">
    <property type="entry name" value="MoaB/Mog-like domain"/>
    <property type="match status" value="1"/>
</dbReference>
<evidence type="ECO:0000313" key="14">
    <source>
        <dbReference type="Proteomes" id="UP000186895"/>
    </source>
</evidence>
<evidence type="ECO:0000256" key="7">
    <source>
        <dbReference type="ARBA" id="ARBA00022723"/>
    </source>
</evidence>
<evidence type="ECO:0000256" key="2">
    <source>
        <dbReference type="ARBA" id="ARBA00002901"/>
    </source>
</evidence>
<dbReference type="PANTHER" id="PTHR10192">
    <property type="entry name" value="MOLYBDOPTERIN BIOSYNTHESIS PROTEIN"/>
    <property type="match status" value="1"/>
</dbReference>
<comment type="pathway">
    <text evidence="3 11">Cofactor biosynthesis; molybdopterin biosynthesis.</text>
</comment>
<dbReference type="FunFam" id="2.170.190.11:FF:000001">
    <property type="entry name" value="Molybdopterin molybdenumtransferase"/>
    <property type="match status" value="1"/>
</dbReference>
<dbReference type="Gene3D" id="2.40.340.10">
    <property type="entry name" value="MoeA, C-terminal, domain IV"/>
    <property type="match status" value="1"/>
</dbReference>
<keyword evidence="5 11" id="KW-0500">Molybdenum</keyword>
<dbReference type="InterPro" id="IPR036425">
    <property type="entry name" value="MoaB/Mog-like_dom_sf"/>
</dbReference>
<evidence type="ECO:0000256" key="3">
    <source>
        <dbReference type="ARBA" id="ARBA00005046"/>
    </source>
</evidence>
<dbReference type="AlphaFoldDB" id="A0A1N6N8Y4"/>